<keyword evidence="1" id="KW-0805">Transcription regulation</keyword>
<dbReference type="AlphaFoldDB" id="A0A1R3L6U0"/>
<dbReference type="GO" id="GO:0000976">
    <property type="term" value="F:transcription cis-regulatory region binding"/>
    <property type="evidence" value="ECO:0007669"/>
    <property type="project" value="TreeGrafter"/>
</dbReference>
<dbReference type="SUPFAM" id="SSF101941">
    <property type="entry name" value="NAC domain"/>
    <property type="match status" value="1"/>
</dbReference>
<accession>A0A1R3L6U0</accession>
<evidence type="ECO:0000313" key="7">
    <source>
        <dbReference type="EMBL" id="ONK55330.1"/>
    </source>
</evidence>
<keyword evidence="3" id="KW-0804">Transcription</keyword>
<evidence type="ECO:0000256" key="3">
    <source>
        <dbReference type="ARBA" id="ARBA00023163"/>
    </source>
</evidence>
<dbReference type="InterPro" id="IPR003441">
    <property type="entry name" value="NAC-dom"/>
</dbReference>
<feature type="region of interest" description="Disordered" evidence="5">
    <location>
        <begin position="79"/>
        <end position="104"/>
    </location>
</feature>
<dbReference type="GO" id="GO:0005634">
    <property type="term" value="C:nucleus"/>
    <property type="evidence" value="ECO:0007669"/>
    <property type="project" value="TreeGrafter"/>
</dbReference>
<evidence type="ECO:0000256" key="2">
    <source>
        <dbReference type="ARBA" id="ARBA00023125"/>
    </source>
</evidence>
<dbReference type="Pfam" id="PF02365">
    <property type="entry name" value="NAM"/>
    <property type="match status" value="1"/>
</dbReference>
<dbReference type="PANTHER" id="PTHR31079:SF9">
    <property type="entry name" value="SUPPRESSOR OF GAMMA RESPONSE 1"/>
    <property type="match status" value="1"/>
</dbReference>
<dbReference type="Proteomes" id="UP000243459">
    <property type="component" value="Unassembled WGS sequence"/>
</dbReference>
<name>A0A1R3L6U0_ASPOF</name>
<evidence type="ECO:0000259" key="6">
    <source>
        <dbReference type="PROSITE" id="PS51005"/>
    </source>
</evidence>
<proteinExistence type="predicted"/>
<dbReference type="EMBL" id="KV863576">
    <property type="protein sequence ID" value="ONK55330.1"/>
    <property type="molecule type" value="Genomic_DNA"/>
</dbReference>
<dbReference type="InterPro" id="IPR044799">
    <property type="entry name" value="SOG1-like"/>
</dbReference>
<organism evidence="7 8">
    <name type="scientific">Asparagus officinalis</name>
    <name type="common">Garden asparagus</name>
    <dbReference type="NCBI Taxonomy" id="4686"/>
    <lineage>
        <taxon>Eukaryota</taxon>
        <taxon>Viridiplantae</taxon>
        <taxon>Streptophyta</taxon>
        <taxon>Embryophyta</taxon>
        <taxon>Tracheophyta</taxon>
        <taxon>Spermatophyta</taxon>
        <taxon>Magnoliopsida</taxon>
        <taxon>Liliopsida</taxon>
        <taxon>Asparagales</taxon>
        <taxon>Asparagaceae</taxon>
        <taxon>Asparagoideae</taxon>
        <taxon>Asparagus</taxon>
    </lineage>
</organism>
<dbReference type="PROSITE" id="PS51005">
    <property type="entry name" value="NAC"/>
    <property type="match status" value="1"/>
</dbReference>
<keyword evidence="4" id="KW-0539">Nucleus</keyword>
<evidence type="ECO:0000256" key="4">
    <source>
        <dbReference type="ARBA" id="ARBA00023242"/>
    </source>
</evidence>
<evidence type="ECO:0000256" key="5">
    <source>
        <dbReference type="SAM" id="MobiDB-lite"/>
    </source>
</evidence>
<feature type="domain" description="NAC" evidence="6">
    <location>
        <begin position="13"/>
        <end position="167"/>
    </location>
</feature>
<dbReference type="OMA" id="ACPRCNH"/>
<evidence type="ECO:0000313" key="8">
    <source>
        <dbReference type="Proteomes" id="UP000243459"/>
    </source>
</evidence>
<dbReference type="PANTHER" id="PTHR31079">
    <property type="entry name" value="NAC DOMAIN-CONTAINING PROTEIN 73"/>
    <property type="match status" value="1"/>
</dbReference>
<evidence type="ECO:0000256" key="1">
    <source>
        <dbReference type="ARBA" id="ARBA00023015"/>
    </source>
</evidence>
<keyword evidence="8" id="KW-1185">Reference proteome</keyword>
<sequence length="412" mass="46285">MTGTSWLIDSKRIATKIKYAAESVDVSKVKWISNPTKACPRCNHIIDNSDVVHEWPGVKMDGSVSHFFHRTFKAYNTGTRKRRKIQQSDDNDTEGQGGDVRWHKTGKTKPVIIDGVHIGCKKIMVLYSSLKKGEKPEKTNWVMHQYHLGTGEDEKDGEFVVSKLFYQQQQLLKPSENNKSELQNLAMMVETVDAEAVVAATKSEEENDVALHHELVPRLAVEEHHEPAPSLATVPQHFAHDEQRTGQASSNQVVMDNGIVTNESGVAQNIGQEKTDNTINTEQEKTDDQNIENHINTGEESKWWEGESQYLLDSQQLAEGIALCDEFLQSQSSCGGDVEEAKRMRPCLLAEYARKGGVDDFKKDLEECQTLGLNHLVVTDQKKNATDFELLETPSDMRLSQLEFGSQDSFLA</sequence>
<dbReference type="Gramene" id="ONK55330">
    <property type="protein sequence ID" value="ONK55330"/>
    <property type="gene ID" value="A4U43_UnF4860"/>
</dbReference>
<protein>
    <recommendedName>
        <fullName evidence="6">NAC domain-containing protein</fullName>
    </recommendedName>
</protein>
<dbReference type="GO" id="GO:0003700">
    <property type="term" value="F:DNA-binding transcription factor activity"/>
    <property type="evidence" value="ECO:0007669"/>
    <property type="project" value="InterPro"/>
</dbReference>
<dbReference type="InterPro" id="IPR036093">
    <property type="entry name" value="NAC_dom_sf"/>
</dbReference>
<gene>
    <name evidence="7" type="ORF">A4U43_UnF4860</name>
</gene>
<reference evidence="8" key="1">
    <citation type="journal article" date="2017" name="Nat. Commun.">
        <title>The asparagus genome sheds light on the origin and evolution of a young Y chromosome.</title>
        <authorList>
            <person name="Harkess A."/>
            <person name="Zhou J."/>
            <person name="Xu C."/>
            <person name="Bowers J.E."/>
            <person name="Van der Hulst R."/>
            <person name="Ayyampalayam S."/>
            <person name="Mercati F."/>
            <person name="Riccardi P."/>
            <person name="McKain M.R."/>
            <person name="Kakrana A."/>
            <person name="Tang H."/>
            <person name="Ray J."/>
            <person name="Groenendijk J."/>
            <person name="Arikit S."/>
            <person name="Mathioni S.M."/>
            <person name="Nakano M."/>
            <person name="Shan H."/>
            <person name="Telgmann-Rauber A."/>
            <person name="Kanno A."/>
            <person name="Yue Z."/>
            <person name="Chen H."/>
            <person name="Li W."/>
            <person name="Chen Y."/>
            <person name="Xu X."/>
            <person name="Zhang Y."/>
            <person name="Luo S."/>
            <person name="Chen H."/>
            <person name="Gao J."/>
            <person name="Mao Z."/>
            <person name="Pires J.C."/>
            <person name="Luo M."/>
            <person name="Kudrna D."/>
            <person name="Wing R.A."/>
            <person name="Meyers B.C."/>
            <person name="Yi K."/>
            <person name="Kong H."/>
            <person name="Lavrijsen P."/>
            <person name="Sunseri F."/>
            <person name="Falavigna A."/>
            <person name="Ye Y."/>
            <person name="Leebens-Mack J.H."/>
            <person name="Chen G."/>
        </authorList>
    </citation>
    <scope>NUCLEOTIDE SEQUENCE [LARGE SCALE GENOMIC DNA]</scope>
    <source>
        <strain evidence="8">cv. DH0086</strain>
    </source>
</reference>
<keyword evidence="2" id="KW-0238">DNA-binding</keyword>
<dbReference type="Gene3D" id="2.170.150.80">
    <property type="entry name" value="NAC domain"/>
    <property type="match status" value="1"/>
</dbReference>